<evidence type="ECO:0000259" key="2">
    <source>
        <dbReference type="PROSITE" id="PS50106"/>
    </source>
</evidence>
<feature type="domain" description="PH" evidence="1">
    <location>
        <begin position="771"/>
        <end position="868"/>
    </location>
</feature>
<dbReference type="Pfam" id="PF17820">
    <property type="entry name" value="PDZ_6"/>
    <property type="match status" value="1"/>
</dbReference>
<dbReference type="Proteomes" id="UP001233172">
    <property type="component" value="Unassembled WGS sequence"/>
</dbReference>
<dbReference type="FunFam" id="2.30.29.30:FF:000286">
    <property type="entry name" value="PH-protein kinase domain containing protein"/>
    <property type="match status" value="1"/>
</dbReference>
<dbReference type="Pfam" id="PF00169">
    <property type="entry name" value="PH"/>
    <property type="match status" value="2"/>
</dbReference>
<feature type="domain" description="PH" evidence="1">
    <location>
        <begin position="647"/>
        <end position="745"/>
    </location>
</feature>
<dbReference type="EMBL" id="JASAOG010000253">
    <property type="protein sequence ID" value="KAK0042042.1"/>
    <property type="molecule type" value="Genomic_DNA"/>
</dbReference>
<dbReference type="PROSITE" id="PS50003">
    <property type="entry name" value="PH_DOMAIN"/>
    <property type="match status" value="2"/>
</dbReference>
<dbReference type="SUPFAM" id="SSF50729">
    <property type="entry name" value="PH domain-like"/>
    <property type="match status" value="2"/>
</dbReference>
<dbReference type="InterPro" id="IPR041489">
    <property type="entry name" value="PDZ_6"/>
</dbReference>
<dbReference type="SMART" id="SM00233">
    <property type="entry name" value="PH"/>
    <property type="match status" value="2"/>
</dbReference>
<keyword evidence="4" id="KW-1185">Reference proteome</keyword>
<evidence type="ECO:0000313" key="3">
    <source>
        <dbReference type="EMBL" id="KAK0042042.1"/>
    </source>
</evidence>
<evidence type="ECO:0000259" key="1">
    <source>
        <dbReference type="PROSITE" id="PS50003"/>
    </source>
</evidence>
<dbReference type="Gene3D" id="2.30.29.30">
    <property type="entry name" value="Pleckstrin-homology domain (PH domain)/Phosphotyrosine-binding domain (PTB)"/>
    <property type="match status" value="2"/>
</dbReference>
<dbReference type="InterPro" id="IPR001849">
    <property type="entry name" value="PH_domain"/>
</dbReference>
<accession>A0AAD8ATC0</accession>
<dbReference type="InterPro" id="IPR001478">
    <property type="entry name" value="PDZ"/>
</dbReference>
<dbReference type="CDD" id="cd00136">
    <property type="entry name" value="PDZ_canonical"/>
    <property type="match status" value="1"/>
</dbReference>
<dbReference type="PANTHER" id="PTHR47644:SF1">
    <property type="entry name" value="PDZ DOMAIN-CONTAINING PROTEIN"/>
    <property type="match status" value="1"/>
</dbReference>
<feature type="domain" description="PDZ" evidence="2">
    <location>
        <begin position="559"/>
        <end position="638"/>
    </location>
</feature>
<reference evidence="3" key="2">
    <citation type="submission" date="2023-04" db="EMBL/GenBank/DDBJ databases">
        <authorList>
            <person name="Bu L."/>
            <person name="Lu L."/>
            <person name="Laidemitt M.R."/>
            <person name="Zhang S.M."/>
            <person name="Mutuku M."/>
            <person name="Mkoji G."/>
            <person name="Steinauer M."/>
            <person name="Loker E.S."/>
        </authorList>
    </citation>
    <scope>NUCLEOTIDE SEQUENCE</scope>
    <source>
        <strain evidence="3">KasaAsao</strain>
        <tissue evidence="3">Whole Snail</tissue>
    </source>
</reference>
<proteinExistence type="predicted"/>
<dbReference type="SUPFAM" id="SSF50156">
    <property type="entry name" value="PDZ domain-like"/>
    <property type="match status" value="1"/>
</dbReference>
<dbReference type="Gene3D" id="2.30.42.10">
    <property type="match status" value="1"/>
</dbReference>
<gene>
    <name evidence="3" type="ORF">Bpfe_028536</name>
</gene>
<organism evidence="3 4">
    <name type="scientific">Biomphalaria pfeifferi</name>
    <name type="common">Bloodfluke planorb</name>
    <name type="synonym">Freshwater snail</name>
    <dbReference type="NCBI Taxonomy" id="112525"/>
    <lineage>
        <taxon>Eukaryota</taxon>
        <taxon>Metazoa</taxon>
        <taxon>Spiralia</taxon>
        <taxon>Lophotrochozoa</taxon>
        <taxon>Mollusca</taxon>
        <taxon>Gastropoda</taxon>
        <taxon>Heterobranchia</taxon>
        <taxon>Euthyneura</taxon>
        <taxon>Panpulmonata</taxon>
        <taxon>Hygrophila</taxon>
        <taxon>Lymnaeoidea</taxon>
        <taxon>Planorbidae</taxon>
        <taxon>Biomphalaria</taxon>
    </lineage>
</organism>
<sequence length="877" mass="98632">MEADNNTPISHKDKEVIPLEEDDGVVFRDNRENVRHSRRLNSERTPTAVVSEVFAFLSNPSMALENLDNLDGEDQLCGKEHPNIENPLKKYPEASTVCSRIISRKEQDSGFASLERHANGDFKNMPYNDFVAEGDDEDCDTVSSKVFSGQKKSSSDSCFDEAEFDQSYIVTGSSLQNDMEYDELNESELSLCESESGGGDKTRQTESSRVVYSQEDSIDSTAASINHLSDDSYSHVNKGLSASQNQGRTKKPFSCKIVEMPEGSTCVPSKTSEHEVITLNFSKQGNKYEGLKNAPVGSSIAEERPRYSSLIDSYYDFINVMPDGQVSDDFGDNFDGNTVENLLESMALSEHEYEDDNSVTAPLEPSPPSEQDYDLIDMPLPQDISPEPIASVVSPVSSNDIPVKAEGENGSMTNVMRRSKLENNLSVELASDDSSDEDIGIYAESFRRSHWIRVSQEGKLSLHADNASPSPTLNSNSSISEAVDLDESLSPKADEVFADPLSYLAKGKFHKRSDSTTTTTSEREFKRHYVSRRKCLIQRADSQQEYHRLSARVYDHDKMVVIERQRASEDLGLHLLNSHPAYITSIDPDSPAARAGLVEGQILVSVNDQNVLTMDHQEIIQLIQTSKGNISLGVANSDFQPVRDLQAAIMSGYMLKLGNSSFMKMWKKRYFILRQDNCLYYYKHEQDTDPLGALPLCGYTISRHTDTSRDFCFKAEKYGARTYYFMTDSRDQMTEWVGALTEAAARSKKRKESFLSVSSHNVSLPALDIRRPECTGFLGKLSPSRRHWRKRYCILKDACVYYYKDVNSLSALGVAHLHGYKVDVEAIARRKYSFSLQPPEKKMRVFIFSADNETDKKRWVESLIHSIQRWVLADVDC</sequence>
<dbReference type="AlphaFoldDB" id="A0AAD8ATC0"/>
<comment type="caution">
    <text evidence="3">The sequence shown here is derived from an EMBL/GenBank/DDBJ whole genome shotgun (WGS) entry which is preliminary data.</text>
</comment>
<protein>
    <submittedName>
        <fullName evidence="3">Pleckstriny domain-containing family A member 7</fullName>
    </submittedName>
</protein>
<evidence type="ECO:0000313" key="4">
    <source>
        <dbReference type="Proteomes" id="UP001233172"/>
    </source>
</evidence>
<reference evidence="3" key="1">
    <citation type="journal article" date="2023" name="PLoS Negl. Trop. Dis.">
        <title>A genome sequence for Biomphalaria pfeifferi, the major vector snail for the human-infecting parasite Schistosoma mansoni.</title>
        <authorList>
            <person name="Bu L."/>
            <person name="Lu L."/>
            <person name="Laidemitt M.R."/>
            <person name="Zhang S.M."/>
            <person name="Mutuku M."/>
            <person name="Mkoji G."/>
            <person name="Steinauer M."/>
            <person name="Loker E.S."/>
        </authorList>
    </citation>
    <scope>NUCLEOTIDE SEQUENCE</scope>
    <source>
        <strain evidence="3">KasaAsao</strain>
    </source>
</reference>
<dbReference type="InterPro" id="IPR036034">
    <property type="entry name" value="PDZ_sf"/>
</dbReference>
<name>A0AAD8ATC0_BIOPF</name>
<dbReference type="SMART" id="SM00228">
    <property type="entry name" value="PDZ"/>
    <property type="match status" value="1"/>
</dbReference>
<dbReference type="InterPro" id="IPR011993">
    <property type="entry name" value="PH-like_dom_sf"/>
</dbReference>
<dbReference type="PANTHER" id="PTHR47644">
    <property type="entry name" value="AGAP008221-PA"/>
    <property type="match status" value="1"/>
</dbReference>
<dbReference type="PROSITE" id="PS50106">
    <property type="entry name" value="PDZ"/>
    <property type="match status" value="1"/>
</dbReference>